<accession>A0ABT4L3F6</accession>
<keyword evidence="3" id="KW-1185">Reference proteome</keyword>
<proteinExistence type="predicted"/>
<dbReference type="EMBL" id="JAPWGM010000001">
    <property type="protein sequence ID" value="MCZ4242452.1"/>
    <property type="molecule type" value="Genomic_DNA"/>
</dbReference>
<dbReference type="RefSeq" id="WP_269425569.1">
    <property type="nucleotide sequence ID" value="NZ_JAPWGM010000001.1"/>
</dbReference>
<organism evidence="2 3">
    <name type="scientific">Pedobacter punctiformis</name>
    <dbReference type="NCBI Taxonomy" id="3004097"/>
    <lineage>
        <taxon>Bacteria</taxon>
        <taxon>Pseudomonadati</taxon>
        <taxon>Bacteroidota</taxon>
        <taxon>Sphingobacteriia</taxon>
        <taxon>Sphingobacteriales</taxon>
        <taxon>Sphingobacteriaceae</taxon>
        <taxon>Pedobacter</taxon>
    </lineage>
</organism>
<dbReference type="InterPro" id="IPR019206">
    <property type="entry name" value="DUF2085_TM"/>
</dbReference>
<name>A0ABT4L3F6_9SPHI</name>
<evidence type="ECO:0000256" key="1">
    <source>
        <dbReference type="SAM" id="Phobius"/>
    </source>
</evidence>
<feature type="transmembrane region" description="Helical" evidence="1">
    <location>
        <begin position="34"/>
        <end position="58"/>
    </location>
</feature>
<dbReference type="Proteomes" id="UP001144347">
    <property type="component" value="Unassembled WGS sequence"/>
</dbReference>
<protein>
    <submittedName>
        <fullName evidence="2">DUF2085 domain-containing protein</fullName>
    </submittedName>
</protein>
<keyword evidence="1" id="KW-0472">Membrane</keyword>
<feature type="transmembrane region" description="Helical" evidence="1">
    <location>
        <begin position="78"/>
        <end position="103"/>
    </location>
</feature>
<gene>
    <name evidence="2" type="ORF">O0955_00425</name>
</gene>
<comment type="caution">
    <text evidence="2">The sequence shown here is derived from an EMBL/GenBank/DDBJ whole genome shotgun (WGS) entry which is preliminary data.</text>
</comment>
<evidence type="ECO:0000313" key="3">
    <source>
        <dbReference type="Proteomes" id="UP001144347"/>
    </source>
</evidence>
<evidence type="ECO:0000313" key="2">
    <source>
        <dbReference type="EMBL" id="MCZ4242452.1"/>
    </source>
</evidence>
<sequence>MTKIQFVDCHRLPERSFFYKGKQFPMCARCTGIYVGYAIFIPIIFFFKINIFIALLAIMPTTIDGITQAYCKRESNNILRFITGILAGFGLAGISDFIAYYIVVSFKFLYHLI</sequence>
<dbReference type="Pfam" id="PF09858">
    <property type="entry name" value="DUF2085"/>
    <property type="match status" value="1"/>
</dbReference>
<reference evidence="2" key="1">
    <citation type="submission" date="2022-12" db="EMBL/GenBank/DDBJ databases">
        <title>Genome sequence of HCMS5-2.</title>
        <authorList>
            <person name="Woo H."/>
        </authorList>
    </citation>
    <scope>NUCLEOTIDE SEQUENCE</scope>
    <source>
        <strain evidence="2">HCMS5-2</strain>
    </source>
</reference>
<keyword evidence="1" id="KW-0812">Transmembrane</keyword>
<keyword evidence="1" id="KW-1133">Transmembrane helix</keyword>